<keyword evidence="5" id="KW-0802">TPR repeat</keyword>
<evidence type="ECO:0000256" key="5">
    <source>
        <dbReference type="ARBA" id="ARBA00022803"/>
    </source>
</evidence>
<dbReference type="PANTHER" id="PTHR13504">
    <property type="entry name" value="FIDO DOMAIN-CONTAINING PROTEIN DDB_G0283145"/>
    <property type="match status" value="1"/>
</dbReference>
<evidence type="ECO:0000256" key="7">
    <source>
        <dbReference type="ARBA" id="ARBA00022989"/>
    </source>
</evidence>
<evidence type="ECO:0000256" key="4">
    <source>
        <dbReference type="ARBA" id="ARBA00022741"/>
    </source>
</evidence>
<dbReference type="AlphaFoldDB" id="A0A917NAP5"/>
<keyword evidence="13" id="KW-1185">Reference proteome</keyword>
<dbReference type="SUPFAM" id="SSF140931">
    <property type="entry name" value="Fic-like"/>
    <property type="match status" value="1"/>
</dbReference>
<keyword evidence="8" id="KW-0472">Membrane</keyword>
<dbReference type="InterPro" id="IPR003812">
    <property type="entry name" value="Fido"/>
</dbReference>
<dbReference type="RefSeq" id="WP_131775620.1">
    <property type="nucleotide sequence ID" value="NZ_BMOB01000001.1"/>
</dbReference>
<evidence type="ECO:0000259" key="11">
    <source>
        <dbReference type="PROSITE" id="PS51459"/>
    </source>
</evidence>
<dbReference type="EMBL" id="BMOB01000001">
    <property type="protein sequence ID" value="GGI78505.1"/>
    <property type="molecule type" value="Genomic_DNA"/>
</dbReference>
<dbReference type="PROSITE" id="PS51459">
    <property type="entry name" value="FIDO"/>
    <property type="match status" value="1"/>
</dbReference>
<evidence type="ECO:0000313" key="12">
    <source>
        <dbReference type="EMBL" id="GGI78505.1"/>
    </source>
</evidence>
<dbReference type="PANTHER" id="PTHR13504:SF34">
    <property type="entry name" value="PROTEIN ADENYLYLTRANSFERASE FICD"/>
    <property type="match status" value="1"/>
</dbReference>
<reference evidence="12" key="2">
    <citation type="submission" date="2020-09" db="EMBL/GenBank/DDBJ databases">
        <authorList>
            <person name="Sun Q."/>
            <person name="Ohkuma M."/>
        </authorList>
    </citation>
    <scope>NUCLEOTIDE SEQUENCE</scope>
    <source>
        <strain evidence="12">JCM 13919</strain>
    </source>
</reference>
<keyword evidence="4" id="KW-0547">Nucleotide-binding</keyword>
<feature type="region of interest" description="Disordered" evidence="10">
    <location>
        <begin position="1"/>
        <end position="20"/>
    </location>
</feature>
<dbReference type="GO" id="GO:0016020">
    <property type="term" value="C:membrane"/>
    <property type="evidence" value="ECO:0007669"/>
    <property type="project" value="UniProtKB-SubCell"/>
</dbReference>
<dbReference type="InterPro" id="IPR036597">
    <property type="entry name" value="Fido-like_dom_sf"/>
</dbReference>
<keyword evidence="3" id="KW-0677">Repeat</keyword>
<evidence type="ECO:0000256" key="2">
    <source>
        <dbReference type="ARBA" id="ARBA00022692"/>
    </source>
</evidence>
<evidence type="ECO:0000313" key="13">
    <source>
        <dbReference type="Proteomes" id="UP000630149"/>
    </source>
</evidence>
<comment type="subcellular location">
    <subcellularLocation>
        <location evidence="1">Membrane</location>
        <topology evidence="1">Single-pass membrane protein</topology>
    </subcellularLocation>
</comment>
<evidence type="ECO:0000256" key="10">
    <source>
        <dbReference type="SAM" id="MobiDB-lite"/>
    </source>
</evidence>
<evidence type="ECO:0000256" key="9">
    <source>
        <dbReference type="PIRSR" id="PIRSR640198-1"/>
    </source>
</evidence>
<keyword evidence="6" id="KW-0067">ATP-binding</keyword>
<feature type="active site" evidence="9">
    <location>
        <position position="142"/>
    </location>
</feature>
<dbReference type="Pfam" id="PF02661">
    <property type="entry name" value="Fic"/>
    <property type="match status" value="1"/>
</dbReference>
<dbReference type="Proteomes" id="UP000630149">
    <property type="component" value="Unassembled WGS sequence"/>
</dbReference>
<protein>
    <submittedName>
        <fullName evidence="12">Cell filamentation protein</fullName>
    </submittedName>
</protein>
<dbReference type="OrthoDB" id="9807853at2"/>
<sequence length="211" mass="24046">MDDKNRYSVPENEDYEPGSNNEVLRNLLGIKDKETIEQIEGKELERVGNELPGLYGPDHQFTALDIQQIHELWLADIYPFAGQYRTVNMSKGGFQFAASFLIDKLIQELETKFLNQYTPCKFNGDELTYALGIVHVELIIIHPFREGNGRVSRLLANLMAMQAGFPQLNFEPIDKTENTDGFNRYIEAIHAGFDGNYQPIKQVFAKILNAS</sequence>
<keyword evidence="2" id="KW-0812">Transmembrane</keyword>
<dbReference type="GO" id="GO:0005524">
    <property type="term" value="F:ATP binding"/>
    <property type="evidence" value="ECO:0007669"/>
    <property type="project" value="UniProtKB-KW"/>
</dbReference>
<gene>
    <name evidence="12" type="primary">fic</name>
    <name evidence="12" type="ORF">GCM10007966_03930</name>
</gene>
<keyword evidence="7" id="KW-1133">Transmembrane helix</keyword>
<dbReference type="Gene3D" id="1.10.3290.10">
    <property type="entry name" value="Fido-like domain"/>
    <property type="match status" value="1"/>
</dbReference>
<organism evidence="12 13">
    <name type="scientific">Legionella impletisoli</name>
    <dbReference type="NCBI Taxonomy" id="343510"/>
    <lineage>
        <taxon>Bacteria</taxon>
        <taxon>Pseudomonadati</taxon>
        <taxon>Pseudomonadota</taxon>
        <taxon>Gammaproteobacteria</taxon>
        <taxon>Legionellales</taxon>
        <taxon>Legionellaceae</taxon>
        <taxon>Legionella</taxon>
    </lineage>
</organism>
<accession>A0A917NAP5</accession>
<name>A0A917NAP5_9GAMM</name>
<dbReference type="InterPro" id="IPR040198">
    <property type="entry name" value="Fido_containing"/>
</dbReference>
<proteinExistence type="predicted"/>
<feature type="domain" description="Fido" evidence="11">
    <location>
        <begin position="61"/>
        <end position="206"/>
    </location>
</feature>
<evidence type="ECO:0000256" key="1">
    <source>
        <dbReference type="ARBA" id="ARBA00004167"/>
    </source>
</evidence>
<comment type="caution">
    <text evidence="12">The sequence shown here is derived from an EMBL/GenBank/DDBJ whole genome shotgun (WGS) entry which is preliminary data.</text>
</comment>
<reference evidence="12" key="1">
    <citation type="journal article" date="2014" name="Int. J. Syst. Evol. Microbiol.">
        <title>Complete genome sequence of Corynebacterium casei LMG S-19264T (=DSM 44701T), isolated from a smear-ripened cheese.</title>
        <authorList>
            <consortium name="US DOE Joint Genome Institute (JGI-PGF)"/>
            <person name="Walter F."/>
            <person name="Albersmeier A."/>
            <person name="Kalinowski J."/>
            <person name="Ruckert C."/>
        </authorList>
    </citation>
    <scope>NUCLEOTIDE SEQUENCE</scope>
    <source>
        <strain evidence="12">JCM 13919</strain>
    </source>
</reference>
<evidence type="ECO:0000256" key="6">
    <source>
        <dbReference type="ARBA" id="ARBA00022840"/>
    </source>
</evidence>
<evidence type="ECO:0000256" key="8">
    <source>
        <dbReference type="ARBA" id="ARBA00023136"/>
    </source>
</evidence>
<evidence type="ECO:0000256" key="3">
    <source>
        <dbReference type="ARBA" id="ARBA00022737"/>
    </source>
</evidence>